<sequence length="1137" mass="126451">MKKSKWISMLVMIIASLSFAGKVWANTEQSIWQLEKTTNLVQHYLYDKNDNRASKVVDGTSLFWLKNNGHEIGGYCIDLNVPAKINADYKAEDLEDLKTETEKQYKNNEDKIRTIITSSYPSLTLETLKKNSKIDGLTENEAVRATQLLIWKILHKGTYQKEETIRTYEAKLFDDKKFTGSEDIDVTYHHVISINDNGYQRRFPMSAADITIEQIGKPQHTGWFWRKYYLNNQQKNKVNTLHKESAERVYKLYQYLDNQKVEKNPREEIGVTINDVKLTSDNKITANFTTKGTDLSIKAKLLADGKVVEEKNNLQKDAKQVEFKLKENAKDAQKLSIEVEISQKLTKINSLISAKSDVITQTIIGVEPIVTYNTAKDKKEIQIPAKPTYKAGELKTTVNVGGVSGSQDKAAIIEIGEDTITKDVIDTVGYSNLKSGEQYTLTGTLMKIIDGSEPVAVKTSEAVIFTAEENGGTVEVRFKNVALEANTSYVVYEKAESVKEYTYQEEGKEVTKKHQAIHENPKDKAQTIVVNQTDIETGHSEIIETDENTAPGESGSYDDRTVIETEEDTWKPTYKKGTLATTVNVGDAIGSKDKAATIEISEDTVTTNVTDTIDYKDLFAGVEYQVTGKLMDITNINNPVEVATATTTFTPQVATGTTSITFKGVTLTANHKYVVYEYAESTTNREFVDGNKPHKAEHADPKDKAQTIVVNQTNIETGHSEIIDIDENTAPGESGSYDDKTVIETEEGNSEIIDIDENTAPGESGSYDDKTVIETEEGNSEIIDIDENTAPGESGSYDDKTVIETEEGNSEIIDIDENTAPGESGSYDDKTVIETEEDTWKPTYQTGNLLTTVKLDNVTGTSDQAATIAIGEDTVTKDIIDIVKYINLKSGEQYIITGRLMKVIEGKELQEVAISEPITFTAKEDEGTIEVPFKNVKLEANAKYVVFEKASSINQFEYAEGTKHHEAMHADLNDKAQTIVVKQIKPKENKHVISISKVDIHGKELEGAQIELYNEKGEKIDSWESTKDVHQVTLASGTYIFKEKYAPKGFEVVTDITFKVDENGKVIVENNQATVNKEGVLVVVDNYSKSETPISLTKVEKLVTSNLPKTGSKSMLVTSMLACISCLFGIIIIKNKK</sequence>
<feature type="domain" description="Thioester" evidence="3">
    <location>
        <begin position="75"/>
        <end position="159"/>
    </location>
</feature>
<feature type="domain" description="T-Q ester bond containing" evidence="4">
    <location>
        <begin position="862"/>
        <end position="981"/>
    </location>
</feature>
<evidence type="ECO:0000313" key="6">
    <source>
        <dbReference type="Proteomes" id="UP000198556"/>
    </source>
</evidence>
<reference evidence="5 6" key="1">
    <citation type="submission" date="2016-10" db="EMBL/GenBank/DDBJ databases">
        <authorList>
            <person name="de Groot N.N."/>
        </authorList>
    </citation>
    <scope>NUCLEOTIDE SEQUENCE [LARGE SCALE GENOMIC DNA]</scope>
    <source>
        <strain evidence="5 6">DSM 15827</strain>
    </source>
</reference>
<feature type="chain" id="PRO_5039125861" evidence="2">
    <location>
        <begin position="21"/>
        <end position="1137"/>
    </location>
</feature>
<evidence type="ECO:0000313" key="5">
    <source>
        <dbReference type="EMBL" id="SER10925.1"/>
    </source>
</evidence>
<dbReference type="AlphaFoldDB" id="A0A1H9LIH8"/>
<dbReference type="Pfam" id="PF08341">
    <property type="entry name" value="TED"/>
    <property type="match status" value="1"/>
</dbReference>
<dbReference type="EMBL" id="FOGF01000019">
    <property type="protein sequence ID" value="SER10925.1"/>
    <property type="molecule type" value="Genomic_DNA"/>
</dbReference>
<feature type="domain" description="T-Q ester bond containing" evidence="4">
    <location>
        <begin position="579"/>
        <end position="710"/>
    </location>
</feature>
<evidence type="ECO:0000256" key="1">
    <source>
        <dbReference type="SAM" id="Phobius"/>
    </source>
</evidence>
<proteinExistence type="predicted"/>
<feature type="domain" description="T-Q ester bond containing" evidence="4">
    <location>
        <begin position="394"/>
        <end position="530"/>
    </location>
</feature>
<keyword evidence="1" id="KW-0472">Membrane</keyword>
<dbReference type="STRING" id="137733.SAMN05421767_11930"/>
<keyword evidence="1" id="KW-0812">Transmembrane</keyword>
<feature type="transmembrane region" description="Helical" evidence="1">
    <location>
        <begin position="1115"/>
        <end position="1133"/>
    </location>
</feature>
<dbReference type="Gene3D" id="2.60.40.10">
    <property type="entry name" value="Immunoglobulins"/>
    <property type="match status" value="1"/>
</dbReference>
<dbReference type="Proteomes" id="UP000198556">
    <property type="component" value="Unassembled WGS sequence"/>
</dbReference>
<keyword evidence="6" id="KW-1185">Reference proteome</keyword>
<keyword evidence="1" id="KW-1133">Transmembrane helix</keyword>
<dbReference type="RefSeq" id="WP_089746711.1">
    <property type="nucleotide sequence ID" value="NZ_FOGF01000019.1"/>
</dbReference>
<dbReference type="Gene3D" id="2.60.40.3930">
    <property type="match status" value="3"/>
</dbReference>
<dbReference type="OrthoDB" id="9804660at2"/>
<keyword evidence="2" id="KW-0732">Signal</keyword>
<gene>
    <name evidence="5" type="ORF">SAMN05421767_11930</name>
</gene>
<evidence type="ECO:0000259" key="4">
    <source>
        <dbReference type="Pfam" id="PF18202"/>
    </source>
</evidence>
<feature type="signal peptide" evidence="2">
    <location>
        <begin position="1"/>
        <end position="20"/>
    </location>
</feature>
<dbReference type="InterPro" id="IPR013783">
    <property type="entry name" value="Ig-like_fold"/>
</dbReference>
<organism evidence="5 6">
    <name type="scientific">Granulicatella balaenopterae</name>
    <dbReference type="NCBI Taxonomy" id="137733"/>
    <lineage>
        <taxon>Bacteria</taxon>
        <taxon>Bacillati</taxon>
        <taxon>Bacillota</taxon>
        <taxon>Bacilli</taxon>
        <taxon>Lactobacillales</taxon>
        <taxon>Carnobacteriaceae</taxon>
        <taxon>Granulicatella</taxon>
    </lineage>
</organism>
<dbReference type="InterPro" id="IPR013552">
    <property type="entry name" value="Thioester_dom"/>
</dbReference>
<evidence type="ECO:0000256" key="2">
    <source>
        <dbReference type="SAM" id="SignalP"/>
    </source>
</evidence>
<accession>A0A1H9LIH8</accession>
<evidence type="ECO:0000259" key="3">
    <source>
        <dbReference type="Pfam" id="PF08341"/>
    </source>
</evidence>
<protein>
    <submittedName>
        <fullName evidence="5">TQXA domain-containing protein</fullName>
    </submittedName>
</protein>
<dbReference type="Pfam" id="PF18202">
    <property type="entry name" value="TQ"/>
    <property type="match status" value="3"/>
</dbReference>
<name>A0A1H9LIH8_9LACT</name>
<dbReference type="InterPro" id="IPR041100">
    <property type="entry name" value="TQ"/>
</dbReference>
<dbReference type="NCBIfam" id="NF033903">
    <property type="entry name" value="VaFE_rpt"/>
    <property type="match status" value="3"/>
</dbReference>